<dbReference type="SUPFAM" id="SSF53822">
    <property type="entry name" value="Periplasmic binding protein-like I"/>
    <property type="match status" value="2"/>
</dbReference>
<evidence type="ECO:0000256" key="3">
    <source>
        <dbReference type="ARBA" id="ARBA00022989"/>
    </source>
</evidence>
<evidence type="ECO:0000256" key="7">
    <source>
        <dbReference type="SAM" id="Phobius"/>
    </source>
</evidence>
<dbReference type="PANTHER" id="PTHR24060">
    <property type="entry name" value="METABOTROPIC GLUTAMATE RECEPTOR"/>
    <property type="match status" value="1"/>
</dbReference>
<dbReference type="CDD" id="cd13953">
    <property type="entry name" value="7tm_classC_mGluR-like"/>
    <property type="match status" value="1"/>
</dbReference>
<reference evidence="12" key="1">
    <citation type="submission" date="2016-04" db="UniProtKB">
        <authorList>
            <consortium name="WormBaseParasite"/>
        </authorList>
    </citation>
    <scope>IDENTIFICATION</scope>
</reference>
<gene>
    <name evidence="10" type="ORF">EVEC_LOCUS3464</name>
</gene>
<keyword evidence="11" id="KW-1185">Reference proteome</keyword>
<evidence type="ECO:0000259" key="9">
    <source>
        <dbReference type="PROSITE" id="PS50259"/>
    </source>
</evidence>
<proteinExistence type="predicted"/>
<dbReference type="InterPro" id="IPR017978">
    <property type="entry name" value="GPCR_3_C"/>
</dbReference>
<organism evidence="12">
    <name type="scientific">Enterobius vermicularis</name>
    <name type="common">Human pinworm</name>
    <dbReference type="NCBI Taxonomy" id="51028"/>
    <lineage>
        <taxon>Eukaryota</taxon>
        <taxon>Metazoa</taxon>
        <taxon>Ecdysozoa</taxon>
        <taxon>Nematoda</taxon>
        <taxon>Chromadorea</taxon>
        <taxon>Rhabditida</taxon>
        <taxon>Spirurina</taxon>
        <taxon>Oxyuridomorpha</taxon>
        <taxon>Oxyuroidea</taxon>
        <taxon>Oxyuridae</taxon>
        <taxon>Enterobius</taxon>
    </lineage>
</organism>
<feature type="region of interest" description="Disordered" evidence="6">
    <location>
        <begin position="1402"/>
        <end position="1438"/>
    </location>
</feature>
<dbReference type="FunFam" id="3.40.50.2300:FF:000489">
    <property type="entry name" value="Protein CBG01593"/>
    <property type="match status" value="1"/>
</dbReference>
<evidence type="ECO:0000256" key="5">
    <source>
        <dbReference type="ARBA" id="ARBA00023180"/>
    </source>
</evidence>
<dbReference type="STRING" id="51028.A0A158QA06"/>
<evidence type="ECO:0000256" key="4">
    <source>
        <dbReference type="ARBA" id="ARBA00023136"/>
    </source>
</evidence>
<reference evidence="10 11" key="2">
    <citation type="submission" date="2018-10" db="EMBL/GenBank/DDBJ databases">
        <authorList>
            <consortium name="Pathogen Informatics"/>
        </authorList>
    </citation>
    <scope>NUCLEOTIDE SEQUENCE [LARGE SCALE GENOMIC DNA]</scope>
</reference>
<dbReference type="InterPro" id="IPR001828">
    <property type="entry name" value="ANF_lig-bd_rcpt"/>
</dbReference>
<accession>A0A158QA06</accession>
<evidence type="ECO:0000313" key="11">
    <source>
        <dbReference type="Proteomes" id="UP000274131"/>
    </source>
</evidence>
<evidence type="ECO:0000313" key="10">
    <source>
        <dbReference type="EMBL" id="VDD88321.1"/>
    </source>
</evidence>
<dbReference type="InterPro" id="IPR028082">
    <property type="entry name" value="Peripla_BP_I"/>
</dbReference>
<feature type="chain" id="PRO_5043135294" evidence="8">
    <location>
        <begin position="25"/>
        <end position="1438"/>
    </location>
</feature>
<feature type="domain" description="G-protein coupled receptors family 3 profile" evidence="9">
    <location>
        <begin position="1041"/>
        <end position="1283"/>
    </location>
</feature>
<feature type="transmembrane region" description="Helical" evidence="7">
    <location>
        <begin position="1195"/>
        <end position="1216"/>
    </location>
</feature>
<evidence type="ECO:0000256" key="2">
    <source>
        <dbReference type="ARBA" id="ARBA00022692"/>
    </source>
</evidence>
<protein>
    <submittedName>
        <fullName evidence="12">G_PROTEIN_RECEP_F3_4 domain-containing protein</fullName>
    </submittedName>
</protein>
<feature type="transmembrane region" description="Helical" evidence="7">
    <location>
        <begin position="1150"/>
        <end position="1170"/>
    </location>
</feature>
<dbReference type="InterPro" id="IPR050726">
    <property type="entry name" value="mGluR"/>
</dbReference>
<dbReference type="OrthoDB" id="9880600at2759"/>
<dbReference type="GO" id="GO:0004930">
    <property type="term" value="F:G protein-coupled receptor activity"/>
    <property type="evidence" value="ECO:0007669"/>
    <property type="project" value="InterPro"/>
</dbReference>
<dbReference type="EMBL" id="UXUI01007601">
    <property type="protein sequence ID" value="VDD88321.1"/>
    <property type="molecule type" value="Genomic_DNA"/>
</dbReference>
<dbReference type="Proteomes" id="UP000274131">
    <property type="component" value="Unassembled WGS sequence"/>
</dbReference>
<dbReference type="Pfam" id="PF01094">
    <property type="entry name" value="ANF_receptor"/>
    <property type="match status" value="2"/>
</dbReference>
<feature type="compositionally biased region" description="Polar residues" evidence="6">
    <location>
        <begin position="1408"/>
        <end position="1417"/>
    </location>
</feature>
<evidence type="ECO:0000256" key="1">
    <source>
        <dbReference type="ARBA" id="ARBA00004141"/>
    </source>
</evidence>
<keyword evidence="2 7" id="KW-0812">Transmembrane</keyword>
<evidence type="ECO:0000256" key="8">
    <source>
        <dbReference type="SAM" id="SignalP"/>
    </source>
</evidence>
<keyword evidence="3 7" id="KW-1133">Transmembrane helix</keyword>
<feature type="transmembrane region" description="Helical" evidence="7">
    <location>
        <begin position="1044"/>
        <end position="1066"/>
    </location>
</feature>
<dbReference type="Gene3D" id="3.40.50.2300">
    <property type="match status" value="4"/>
</dbReference>
<feature type="transmembrane region" description="Helical" evidence="7">
    <location>
        <begin position="1078"/>
        <end position="1098"/>
    </location>
</feature>
<keyword evidence="5" id="KW-0325">Glycoprotein</keyword>
<dbReference type="WBParaSite" id="EVEC_0000375601-mRNA-1">
    <property type="protein sequence ID" value="EVEC_0000375601-mRNA-1"/>
    <property type="gene ID" value="EVEC_0000375601"/>
</dbReference>
<feature type="transmembrane region" description="Helical" evidence="7">
    <location>
        <begin position="1110"/>
        <end position="1129"/>
    </location>
</feature>
<dbReference type="PROSITE" id="PS50259">
    <property type="entry name" value="G_PROTEIN_RECEP_F3_4"/>
    <property type="match status" value="1"/>
</dbReference>
<name>A0A158QA06_ENTVE</name>
<feature type="signal peptide" evidence="8">
    <location>
        <begin position="1"/>
        <end position="24"/>
    </location>
</feature>
<keyword evidence="8" id="KW-0732">Signal</keyword>
<comment type="subcellular location">
    <subcellularLocation>
        <location evidence="1">Membrane</location>
        <topology evidence="1">Multi-pass membrane protein</topology>
    </subcellularLocation>
</comment>
<sequence length="1438" mass="161606">MFTFPPFAVILLVFCLVFTTSVSASSGLCSVFDPFKVQPDGSKYQIGGAFPLHYSDCSQLRPEGVQDIVAIQWALTHWNQNPANSHVKIGLFAGDTCSRPKEALSQSLRFLDSIGYHEPDECTSSSERQNMSKLLGLIMPRDERSSRALGTLLNSAVLPVVSYSSSSANALAELEIKNVISTAPTLSIFIEAFIKLMANLRSNLVVVVINDRRKETVKRVLKQIKAGGIYISDVVSINNPGFLRILSESDSQIILSFIDKQELFTVLSRREMTSLSKMWIAVTSDGDGLSYDEQLKVLHKGSRVQVISLQARQKDLPQFRDYFLRVLKNNYQSYSLLASYMQQVHNCSVVGISGYTDCADLTREDMNAMHNQADTVESAVRMTFALAAVGAKLRSNPVSETVCERPSPQCTELIIKELESIDYEFGPNDPPELAGEHLQFYRNLDGHLVSSGIMIEGIELVNDEKMGPMVYKVIEYETGRYPRLVTNNFRQNRIRSVCAPYRSFCGRCEHVTRVDPKKYFLSIPKQYPLYLMALFNFHEGPKCQTFKNYDVSLPMAFVHTIWTFRQRFPQLNLLRNLEFGALLVDSCSSSKKSIEIIVQSENQCFAFEQAERNVTVVPGSIFGYISGLNGGQHEALSGFFATGEVPLIALDTDRKPTLDEFSTMPSGKYQALALLKLLKKLKWEFVAVVLSEQDSASLASFRHFERMAADRGVCLAEVINMSGEHLPDISASSVTNATVLFTTADDAAMYFAARFKRESSLAHAHVVVGDAHDFYLRDPSNVAKFVGTVSLQPKDVLYADFRQWLEMTTPLTLPEAWYWKHVEYRWQCAMTEETKKKYNGKMCTGEELLDIEHLGRMTKSGYLSRGVEKLLFAMDSVYKKLCPEQTGVCPEFYTSGRKQILNVLKKVHIEDEFEIYEFLPDSEGSFSYKVIGNWSIKTGLRFGNTFKNFNARGEQIPSELVLSQRIVSRCVAPLCSCFTDKDFFTSPVQMAISSSNDMDILSGSYVRREPAHGGSKKIQYESVSLYKILDHLTTGNWRRHTSNYVFLVVNSLLLLASLAVLALVCIKLYLRVVKGNQSLGISLLIGIILVYVTAYFFVFDPTDLICRIRVTLHSMGYTLCFGVMIAKATQLRNAETLGFSTTVHISYWNYWLLLFFILGVQIALSVRWLAEQYMSTLILDGSQMKMSCAFGDQEFLLSQTYVIVLLALALFVNSRNRNIKRNYKETKWLFLSSVVCFVLWALWMSAYLMVPVNYRDMVIILELMSCGTVMLAFLFGPKIYILLSYEPVIVEYQGPNSNSKDLVYENGLFEKDNVLVRAISPTSSTGSGAHSTTSGVHKSLNSVVNSSSSGACSDDQAPIFHTVMRKKNKVRRARSEHNVKQTHIVHFPSVPSSTPILADGQREIPAVNSATGTYTKSETSRRGSRKPFSRTREPSPKP</sequence>
<feature type="transmembrane region" description="Helical" evidence="7">
    <location>
        <begin position="1228"/>
        <end position="1250"/>
    </location>
</feature>
<keyword evidence="4 7" id="KW-0472">Membrane</keyword>
<evidence type="ECO:0000313" key="12">
    <source>
        <dbReference type="WBParaSite" id="EVEC_0000375601-mRNA-1"/>
    </source>
</evidence>
<dbReference type="GO" id="GO:0016020">
    <property type="term" value="C:membrane"/>
    <property type="evidence" value="ECO:0007669"/>
    <property type="project" value="UniProtKB-SubCell"/>
</dbReference>
<feature type="transmembrane region" description="Helical" evidence="7">
    <location>
        <begin position="1256"/>
        <end position="1275"/>
    </location>
</feature>
<dbReference type="Pfam" id="PF00003">
    <property type="entry name" value="7tm_3"/>
    <property type="match status" value="1"/>
</dbReference>
<evidence type="ECO:0000256" key="6">
    <source>
        <dbReference type="SAM" id="MobiDB-lite"/>
    </source>
</evidence>